<name>A0A375C7B4_9BURK</name>
<dbReference type="AlphaFoldDB" id="A0A375C7B4"/>
<organism evidence="1">
    <name type="scientific">Cupriavidus taiwanensis</name>
    <dbReference type="NCBI Taxonomy" id="164546"/>
    <lineage>
        <taxon>Bacteria</taxon>
        <taxon>Pseudomonadati</taxon>
        <taxon>Pseudomonadota</taxon>
        <taxon>Betaproteobacteria</taxon>
        <taxon>Burkholderiales</taxon>
        <taxon>Burkholderiaceae</taxon>
        <taxon>Cupriavidus</taxon>
    </lineage>
</organism>
<evidence type="ECO:0000313" key="1">
    <source>
        <dbReference type="EMBL" id="SOY64168.1"/>
    </source>
</evidence>
<reference evidence="1" key="1">
    <citation type="submission" date="2018-01" db="EMBL/GenBank/DDBJ databases">
        <authorList>
            <person name="Clerissi C."/>
        </authorList>
    </citation>
    <scope>NUCLEOTIDE SEQUENCE</scope>
    <source>
        <strain evidence="1">Cupriavidus taiwanensis STM 3521</strain>
    </source>
</reference>
<proteinExistence type="predicted"/>
<comment type="caution">
    <text evidence="1">The sequence shown here is derived from an EMBL/GenBank/DDBJ whole genome shotgun (WGS) entry which is preliminary data.</text>
</comment>
<dbReference type="Proteomes" id="UP000256297">
    <property type="component" value="Chromosome CBM2589_a"/>
</dbReference>
<accession>A0A375C7B4</accession>
<gene>
    <name evidence="1" type="ORF">CBM2589_A70284</name>
</gene>
<protein>
    <submittedName>
        <fullName evidence="1">Uncharacterized protein</fullName>
    </submittedName>
</protein>
<dbReference type="EMBL" id="OFSP01000037">
    <property type="protein sequence ID" value="SOY64168.1"/>
    <property type="molecule type" value="Genomic_DNA"/>
</dbReference>
<sequence length="49" mass="5431">MRLLFGKTPKDDGFGAKLGAGHAVSIDLFNEFNSKSLMRNELVEGRMMT</sequence>
<dbReference type="RefSeq" id="WP_198046779.1">
    <property type="nucleotide sequence ID" value="NZ_LT976857.1"/>
</dbReference>